<protein>
    <submittedName>
        <fullName evidence="1">Uncharacterized protein</fullName>
    </submittedName>
</protein>
<dbReference type="Proteomes" id="UP000507222">
    <property type="component" value="Unassembled WGS sequence"/>
</dbReference>
<evidence type="ECO:0000313" key="2">
    <source>
        <dbReference type="Proteomes" id="UP000507222"/>
    </source>
</evidence>
<reference evidence="1 2" key="1">
    <citation type="submission" date="2020-05" db="EMBL/GenBank/DDBJ databases">
        <authorList>
            <person name="Campoy J."/>
            <person name="Schneeberger K."/>
            <person name="Spophaly S."/>
        </authorList>
    </citation>
    <scope>NUCLEOTIDE SEQUENCE [LARGE SCALE GENOMIC DNA]</scope>
    <source>
        <strain evidence="1">PruArmRojPasFocal</strain>
    </source>
</reference>
<sequence length="180" mass="17920">MGQAEVNNVNDRIPFNSFKNGGISGCESKPVPGGKVDEGGELDDGELVSVDGEVGLGVGHGGEELAAADTGCAGDEGAEKGAGEALVAVAVLWGDVVEDPEDLLGERGVVGFDGVGAVDKQLLHAIGVAEVGAEGFCGGGEAGPGAGAVGLVLVHHGEIGKWCGDNLVQGWGWCLSKLHH</sequence>
<organism evidence="1 2">
    <name type="scientific">Prunus armeniaca</name>
    <name type="common">Apricot</name>
    <name type="synonym">Armeniaca vulgaris</name>
    <dbReference type="NCBI Taxonomy" id="36596"/>
    <lineage>
        <taxon>Eukaryota</taxon>
        <taxon>Viridiplantae</taxon>
        <taxon>Streptophyta</taxon>
        <taxon>Embryophyta</taxon>
        <taxon>Tracheophyta</taxon>
        <taxon>Spermatophyta</taxon>
        <taxon>Magnoliopsida</taxon>
        <taxon>eudicotyledons</taxon>
        <taxon>Gunneridae</taxon>
        <taxon>Pentapetalae</taxon>
        <taxon>rosids</taxon>
        <taxon>fabids</taxon>
        <taxon>Rosales</taxon>
        <taxon>Rosaceae</taxon>
        <taxon>Amygdaloideae</taxon>
        <taxon>Amygdaleae</taxon>
        <taxon>Prunus</taxon>
    </lineage>
</organism>
<gene>
    <name evidence="1" type="ORF">CURHAP_LOCUS39560</name>
</gene>
<accession>A0A6J5V578</accession>
<dbReference type="AlphaFoldDB" id="A0A6J5V578"/>
<dbReference type="EMBL" id="CAEKDK010000006">
    <property type="protein sequence ID" value="CAB4284119.1"/>
    <property type="molecule type" value="Genomic_DNA"/>
</dbReference>
<evidence type="ECO:0000313" key="1">
    <source>
        <dbReference type="EMBL" id="CAB4284119.1"/>
    </source>
</evidence>
<name>A0A6J5V578_PRUAR</name>
<proteinExistence type="predicted"/>